<sequence length="315" mass="35459">MESQPGIGGPVAEMWYACSFIFETNFEKPPIDAPFELASGIFLEPVPKWVVSDDYLLNLLSYSQRERAKEAQIVLSARYEAEALGSPDPSWRGSRPRSIQAVIDEKFFLAATALWLVKPSPLSGQLTCHFDRDLDPQSLRQTSSLYPIRVADVELDNVPTLPDLQRGGDLLQAILSLNRTGSIWTALSLVAKALREGEWTLRFLLQWVAFEALFGPESPSETTFRLSQRIGLFLGESSEERRSIFRQAKDAYSWRSKIVHGVKLHRLTNEKSGKLSEMSEGLLRRSFLKILADKDMVAVLDSGERDSYLDSLAFN</sequence>
<gene>
    <name evidence="1" type="ORF">SAMN04488498_103131</name>
</gene>
<dbReference type="EMBL" id="FOSL01000003">
    <property type="protein sequence ID" value="SFK17133.1"/>
    <property type="molecule type" value="Genomic_DNA"/>
</dbReference>
<protein>
    <submittedName>
        <fullName evidence="1">Uncharacterized protein</fullName>
    </submittedName>
</protein>
<organism evidence="1 2">
    <name type="scientific">Neomesorhizobium albiziae</name>
    <dbReference type="NCBI Taxonomy" id="335020"/>
    <lineage>
        <taxon>Bacteria</taxon>
        <taxon>Pseudomonadati</taxon>
        <taxon>Pseudomonadota</taxon>
        <taxon>Alphaproteobacteria</taxon>
        <taxon>Hyphomicrobiales</taxon>
        <taxon>Phyllobacteriaceae</taxon>
        <taxon>Neomesorhizobium</taxon>
    </lineage>
</organism>
<reference evidence="1 2" key="1">
    <citation type="submission" date="2016-10" db="EMBL/GenBank/DDBJ databases">
        <authorList>
            <person name="Varghese N."/>
            <person name="Submissions S."/>
        </authorList>
    </citation>
    <scope>NUCLEOTIDE SEQUENCE [LARGE SCALE GENOMIC DNA]</scope>
    <source>
        <strain evidence="1 2">DSM 21822</strain>
    </source>
</reference>
<evidence type="ECO:0000313" key="1">
    <source>
        <dbReference type="EMBL" id="SFK17133.1"/>
    </source>
</evidence>
<dbReference type="RefSeq" id="WP_149759433.1">
    <property type="nucleotide sequence ID" value="NZ_BSPE01000008.1"/>
</dbReference>
<accession>A0A1I3XC64</accession>
<dbReference type="AlphaFoldDB" id="A0A1I3XC64"/>
<proteinExistence type="predicted"/>
<evidence type="ECO:0000313" key="2">
    <source>
        <dbReference type="Proteomes" id="UP000323300"/>
    </source>
</evidence>
<dbReference type="OrthoDB" id="345199at2"/>
<dbReference type="Proteomes" id="UP000323300">
    <property type="component" value="Unassembled WGS sequence"/>
</dbReference>
<name>A0A1I3XC64_9HYPH</name>
<keyword evidence="2" id="KW-1185">Reference proteome</keyword>